<dbReference type="InterPro" id="IPR007219">
    <property type="entry name" value="XnlR_reg_dom"/>
</dbReference>
<dbReference type="InterPro" id="IPR051127">
    <property type="entry name" value="Fungal_SecMet_Regulators"/>
</dbReference>
<dbReference type="SMART" id="SM00066">
    <property type="entry name" value="GAL4"/>
    <property type="match status" value="1"/>
</dbReference>
<reference evidence="8 9" key="1">
    <citation type="submission" date="2020-05" db="EMBL/GenBank/DDBJ databases">
        <title>Identification and distribution of gene clusters putatively required for synthesis of sphingolipid metabolism inhibitors in phylogenetically diverse species of the filamentous fungus Fusarium.</title>
        <authorList>
            <person name="Kim H.-S."/>
            <person name="Busman M."/>
            <person name="Brown D.W."/>
            <person name="Divon H."/>
            <person name="Uhlig S."/>
            <person name="Proctor R.H."/>
        </authorList>
    </citation>
    <scope>NUCLEOTIDE SEQUENCE [LARGE SCALE GENOMIC DNA]</scope>
    <source>
        <strain evidence="8 9">NRRL 26131</strain>
    </source>
</reference>
<dbReference type="Pfam" id="PF00172">
    <property type="entry name" value="Zn_clus"/>
    <property type="match status" value="1"/>
</dbReference>
<dbReference type="SUPFAM" id="SSF57701">
    <property type="entry name" value="Zn2/Cys6 DNA-binding domain"/>
    <property type="match status" value="1"/>
</dbReference>
<accession>A0A8H5XS59</accession>
<dbReference type="Proteomes" id="UP000532311">
    <property type="component" value="Unassembled WGS sequence"/>
</dbReference>
<name>A0A8H5XS59_9HYPO</name>
<dbReference type="InterPro" id="IPR036864">
    <property type="entry name" value="Zn2-C6_fun-type_DNA-bd_sf"/>
</dbReference>
<evidence type="ECO:0000256" key="4">
    <source>
        <dbReference type="ARBA" id="ARBA00023163"/>
    </source>
</evidence>
<dbReference type="InterPro" id="IPR001138">
    <property type="entry name" value="Zn2Cys6_DnaBD"/>
</dbReference>
<dbReference type="AlphaFoldDB" id="A0A8H5XS59"/>
<evidence type="ECO:0000259" key="7">
    <source>
        <dbReference type="SMART" id="SM00906"/>
    </source>
</evidence>
<evidence type="ECO:0000256" key="1">
    <source>
        <dbReference type="ARBA" id="ARBA00022723"/>
    </source>
</evidence>
<keyword evidence="4" id="KW-0804">Transcription</keyword>
<feature type="domain" description="Zn(2)-C6 fungal-type" evidence="6">
    <location>
        <begin position="5"/>
        <end position="50"/>
    </location>
</feature>
<dbReference type="PANTHER" id="PTHR47424">
    <property type="entry name" value="REGULATORY PROTEIN GAL4"/>
    <property type="match status" value="1"/>
</dbReference>
<dbReference type="GO" id="GO:0000981">
    <property type="term" value="F:DNA-binding transcription factor activity, RNA polymerase II-specific"/>
    <property type="evidence" value="ECO:0007669"/>
    <property type="project" value="InterPro"/>
</dbReference>
<organism evidence="8 9">
    <name type="scientific">Fusarium globosum</name>
    <dbReference type="NCBI Taxonomy" id="78864"/>
    <lineage>
        <taxon>Eukaryota</taxon>
        <taxon>Fungi</taxon>
        <taxon>Dikarya</taxon>
        <taxon>Ascomycota</taxon>
        <taxon>Pezizomycotina</taxon>
        <taxon>Sordariomycetes</taxon>
        <taxon>Hypocreomycetidae</taxon>
        <taxon>Hypocreales</taxon>
        <taxon>Nectriaceae</taxon>
        <taxon>Fusarium</taxon>
        <taxon>Fusarium fujikuroi species complex</taxon>
    </lineage>
</organism>
<gene>
    <name evidence="8" type="ORF">FGLOB1_12052</name>
</gene>
<dbReference type="CDD" id="cd12148">
    <property type="entry name" value="fungal_TF_MHR"/>
    <property type="match status" value="1"/>
</dbReference>
<keyword evidence="2" id="KW-0805">Transcription regulation</keyword>
<dbReference type="GO" id="GO:0003677">
    <property type="term" value="F:DNA binding"/>
    <property type="evidence" value="ECO:0007669"/>
    <property type="project" value="UniProtKB-KW"/>
</dbReference>
<keyword evidence="1" id="KW-0479">Metal-binding</keyword>
<dbReference type="GO" id="GO:0008270">
    <property type="term" value="F:zinc ion binding"/>
    <property type="evidence" value="ECO:0007669"/>
    <property type="project" value="InterPro"/>
</dbReference>
<proteinExistence type="predicted"/>
<dbReference type="PANTHER" id="PTHR47424:SF3">
    <property type="entry name" value="REGULATORY PROTEIN GAL4"/>
    <property type="match status" value="1"/>
</dbReference>
<comment type="caution">
    <text evidence="8">The sequence shown here is derived from an EMBL/GenBank/DDBJ whole genome shotgun (WGS) entry which is preliminary data.</text>
</comment>
<dbReference type="SMART" id="SM00906">
    <property type="entry name" value="Fungal_trans"/>
    <property type="match status" value="1"/>
</dbReference>
<sequence>MSMSTKIAKACDPCRLRKKRCDGGHPCHHPECQNSPHICVYRTKTRHRRTKREISAPVAQLPLPGSGLSVDGLSANASPTTQWPDHLSAEESEQAVQHAVYHSVTETHLSPTPTDSSQLFYGPSSYFAFLQQIHRGILPTTDHGKYEENKTQSGLDTFMQRSIFFGTPPRISLEAIRSESIQLNHIKGNGARLPPRLQDHISLSTAILYVPRARQFATGDIRLLTDLAETLFTEARREAVILEDAVTWQTVQLSLLFADYHVNIGRPTSTYMHLGMACRKALALGLHIGALSTRLDSLTLQKHQTTLLSLYFYETYQALTLGRQSSLRWKDITCPFPTEPLPIVRLCRIAKIMEDAAEEELRGRLGQFAQEYGIASAQSGTDHGFLETHESMTLHNLYYHTIVLIFRPFLVAQHAMRVSGRTSESKDMWLRQACRYAVDAAQDSIEVSANSSQVCKVIEIARSKSGHRI</sequence>
<evidence type="ECO:0000256" key="5">
    <source>
        <dbReference type="ARBA" id="ARBA00023242"/>
    </source>
</evidence>
<dbReference type="Pfam" id="PF04082">
    <property type="entry name" value="Fungal_trans"/>
    <property type="match status" value="1"/>
</dbReference>
<protein>
    <submittedName>
        <fullName evidence="8">C6 zinc finger domain-containing protein</fullName>
    </submittedName>
</protein>
<dbReference type="EMBL" id="JAAQPF010000656">
    <property type="protein sequence ID" value="KAF5698447.1"/>
    <property type="molecule type" value="Genomic_DNA"/>
</dbReference>
<evidence type="ECO:0000313" key="8">
    <source>
        <dbReference type="EMBL" id="KAF5698447.1"/>
    </source>
</evidence>
<dbReference type="CDD" id="cd00067">
    <property type="entry name" value="GAL4"/>
    <property type="match status" value="1"/>
</dbReference>
<evidence type="ECO:0000256" key="3">
    <source>
        <dbReference type="ARBA" id="ARBA00023125"/>
    </source>
</evidence>
<dbReference type="Gene3D" id="4.10.240.10">
    <property type="entry name" value="Zn(2)-C6 fungal-type DNA-binding domain"/>
    <property type="match status" value="1"/>
</dbReference>
<evidence type="ECO:0000256" key="2">
    <source>
        <dbReference type="ARBA" id="ARBA00023015"/>
    </source>
</evidence>
<keyword evidence="9" id="KW-1185">Reference proteome</keyword>
<feature type="domain" description="Xylanolytic transcriptional activator regulatory" evidence="7">
    <location>
        <begin position="270"/>
        <end position="343"/>
    </location>
</feature>
<evidence type="ECO:0000313" key="9">
    <source>
        <dbReference type="Proteomes" id="UP000532311"/>
    </source>
</evidence>
<evidence type="ECO:0000259" key="6">
    <source>
        <dbReference type="SMART" id="SM00066"/>
    </source>
</evidence>
<keyword evidence="5" id="KW-0539">Nucleus</keyword>
<dbReference type="GO" id="GO:0006351">
    <property type="term" value="P:DNA-templated transcription"/>
    <property type="evidence" value="ECO:0007669"/>
    <property type="project" value="InterPro"/>
</dbReference>
<keyword evidence="3" id="KW-0238">DNA-binding</keyword>